<dbReference type="RefSeq" id="WP_211235759.1">
    <property type="nucleotide sequence ID" value="NZ_JDFF01000009.1"/>
</dbReference>
<keyword evidence="5 10" id="KW-0132">Cell division</keyword>
<accession>Z4WVZ6</accession>
<dbReference type="InterPro" id="IPR003838">
    <property type="entry name" value="ABC3_permease_C"/>
</dbReference>
<dbReference type="AlphaFoldDB" id="Z4WVZ6"/>
<dbReference type="Proteomes" id="UP000023482">
    <property type="component" value="Unassembled WGS sequence"/>
</dbReference>
<evidence type="ECO:0000313" key="14">
    <source>
        <dbReference type="EMBL" id="EWC92982.1"/>
    </source>
</evidence>
<feature type="transmembrane region" description="Helical" evidence="11">
    <location>
        <begin position="20"/>
        <end position="39"/>
    </location>
</feature>
<dbReference type="Pfam" id="PF02687">
    <property type="entry name" value="FtsX"/>
    <property type="match status" value="1"/>
</dbReference>
<proteinExistence type="inferred from homology"/>
<name>Z4WVZ6_9PORP</name>
<evidence type="ECO:0000256" key="2">
    <source>
        <dbReference type="ARBA" id="ARBA00007379"/>
    </source>
</evidence>
<keyword evidence="6 11" id="KW-0812">Transmembrane</keyword>
<keyword evidence="9 10" id="KW-0131">Cell cycle</keyword>
<dbReference type="GO" id="GO:0005886">
    <property type="term" value="C:plasma membrane"/>
    <property type="evidence" value="ECO:0007669"/>
    <property type="project" value="UniProtKB-SubCell"/>
</dbReference>
<keyword evidence="8 10" id="KW-0472">Membrane</keyword>
<dbReference type="InterPro" id="IPR004513">
    <property type="entry name" value="FtsX"/>
</dbReference>
<dbReference type="GO" id="GO:0051301">
    <property type="term" value="P:cell division"/>
    <property type="evidence" value="ECO:0007669"/>
    <property type="project" value="UniProtKB-KW"/>
</dbReference>
<feature type="transmembrane region" description="Helical" evidence="11">
    <location>
        <begin position="254"/>
        <end position="275"/>
    </location>
</feature>
<evidence type="ECO:0000256" key="10">
    <source>
        <dbReference type="PIRNR" id="PIRNR003097"/>
    </source>
</evidence>
<reference evidence="14 15" key="1">
    <citation type="submission" date="2014-01" db="EMBL/GenBank/DDBJ databases">
        <authorList>
            <person name="Durkin A.S."/>
            <person name="McCorrison J."/>
            <person name="Torralba M."/>
            <person name="Gillis M."/>
            <person name="Haft D.H."/>
            <person name="Methe B."/>
            <person name="Sutton G."/>
            <person name="Nelson K.E."/>
        </authorList>
    </citation>
    <scope>NUCLEOTIDE SEQUENCE [LARGE SCALE GENOMIC DNA]</scope>
    <source>
        <strain evidence="14 15">ATCC 51270</strain>
    </source>
</reference>
<keyword evidence="4 10" id="KW-1003">Cell membrane</keyword>
<evidence type="ECO:0000259" key="12">
    <source>
        <dbReference type="Pfam" id="PF02687"/>
    </source>
</evidence>
<feature type="domain" description="ABC3 transporter permease C-terminal" evidence="12">
    <location>
        <begin position="166"/>
        <end position="281"/>
    </location>
</feature>
<evidence type="ECO:0000313" key="15">
    <source>
        <dbReference type="Proteomes" id="UP000023482"/>
    </source>
</evidence>
<dbReference type="PANTHER" id="PTHR47755:SF1">
    <property type="entry name" value="CELL DIVISION PROTEIN FTSX"/>
    <property type="match status" value="1"/>
</dbReference>
<feature type="transmembrane region" description="Helical" evidence="11">
    <location>
        <begin position="220"/>
        <end position="242"/>
    </location>
</feature>
<dbReference type="EMBL" id="JDFF01000009">
    <property type="protein sequence ID" value="EWC92982.1"/>
    <property type="molecule type" value="Genomic_DNA"/>
</dbReference>
<evidence type="ECO:0000256" key="6">
    <source>
        <dbReference type="ARBA" id="ARBA00022692"/>
    </source>
</evidence>
<evidence type="ECO:0000256" key="5">
    <source>
        <dbReference type="ARBA" id="ARBA00022618"/>
    </source>
</evidence>
<evidence type="ECO:0000256" key="4">
    <source>
        <dbReference type="ARBA" id="ARBA00022475"/>
    </source>
</evidence>
<evidence type="ECO:0000256" key="9">
    <source>
        <dbReference type="ARBA" id="ARBA00023306"/>
    </source>
</evidence>
<organism evidence="14 15">
    <name type="scientific">Porphyromonas catoniae ATCC 51270</name>
    <dbReference type="NCBI Taxonomy" id="887901"/>
    <lineage>
        <taxon>Bacteria</taxon>
        <taxon>Pseudomonadati</taxon>
        <taxon>Bacteroidota</taxon>
        <taxon>Bacteroidia</taxon>
        <taxon>Bacteroidales</taxon>
        <taxon>Porphyromonadaceae</taxon>
        <taxon>Porphyromonas</taxon>
    </lineage>
</organism>
<gene>
    <name evidence="14" type="ORF">HMPREF0636_1393</name>
</gene>
<comment type="caution">
    <text evidence="14">The sequence shown here is derived from an EMBL/GenBank/DDBJ whole genome shotgun (WGS) entry which is preliminary data.</text>
</comment>
<feature type="transmembrane region" description="Helical" evidence="11">
    <location>
        <begin position="163"/>
        <end position="189"/>
    </location>
</feature>
<evidence type="ECO:0000256" key="11">
    <source>
        <dbReference type="SAM" id="Phobius"/>
    </source>
</evidence>
<protein>
    <recommendedName>
        <fullName evidence="3 10">Cell division protein FtsX</fullName>
    </recommendedName>
</protein>
<comment type="subcellular location">
    <subcellularLocation>
        <location evidence="1">Cell membrane</location>
        <topology evidence="1">Multi-pass membrane protein</topology>
    </subcellularLocation>
</comment>
<comment type="similarity">
    <text evidence="2 10">Belongs to the ABC-4 integral membrane protein family. FtsX subfamily.</text>
</comment>
<dbReference type="PANTHER" id="PTHR47755">
    <property type="entry name" value="CELL DIVISION PROTEIN FTSX"/>
    <property type="match status" value="1"/>
</dbReference>
<feature type="domain" description="FtsX extracellular" evidence="13">
    <location>
        <begin position="61"/>
        <end position="121"/>
    </location>
</feature>
<evidence type="ECO:0000256" key="8">
    <source>
        <dbReference type="ARBA" id="ARBA00023136"/>
    </source>
</evidence>
<dbReference type="PIRSF" id="PIRSF003097">
    <property type="entry name" value="FtsX"/>
    <property type="match status" value="1"/>
</dbReference>
<dbReference type="PATRIC" id="fig|887901.3.peg.516"/>
<keyword evidence="7 11" id="KW-1133">Transmembrane helix</keyword>
<sequence length="292" mass="32350">MGVPRTKQSSTLRYSRLLSFISITVTLFMLGALGLVYVLEQGLSHEVRERVAFTIELPSQEQTETSKLTQELRSLPYVRDVELITPDSAARSLAEVLGEDPTKVLGYNPLQPMAKIYLRAEYTHPDSLRKITASNPLLKTAEGLQEQEGEWASASRNLQTIRLVLWIFLGLHLLVSFLQINTATGLIIYSQRMRIRTLSLIGATASFIAWPFIQRAMLDALVGALIALGLLAGAIFGVYRGLGFDLLAICPRLPLVGVILAIPLVGVLVSLISSWRATRKYIHMDEGKIHLI</sequence>
<dbReference type="Pfam" id="PF18075">
    <property type="entry name" value="FtsX_ECD"/>
    <property type="match status" value="1"/>
</dbReference>
<evidence type="ECO:0000256" key="7">
    <source>
        <dbReference type="ARBA" id="ARBA00022989"/>
    </source>
</evidence>
<evidence type="ECO:0000256" key="1">
    <source>
        <dbReference type="ARBA" id="ARBA00004651"/>
    </source>
</evidence>
<keyword evidence="15" id="KW-1185">Reference proteome</keyword>
<dbReference type="InterPro" id="IPR040690">
    <property type="entry name" value="FtsX_ECD"/>
</dbReference>
<evidence type="ECO:0000256" key="3">
    <source>
        <dbReference type="ARBA" id="ARBA00021907"/>
    </source>
</evidence>
<evidence type="ECO:0000259" key="13">
    <source>
        <dbReference type="Pfam" id="PF18075"/>
    </source>
</evidence>